<evidence type="ECO:0000313" key="2">
    <source>
        <dbReference type="Proteomes" id="UP000054481"/>
    </source>
</evidence>
<gene>
    <name evidence="1" type="ORF">HIM_10110</name>
</gene>
<keyword evidence="2" id="KW-1185">Reference proteome</keyword>
<dbReference type="Proteomes" id="UP000054481">
    <property type="component" value="Unassembled WGS sequence"/>
</dbReference>
<sequence>MQSLCEPDVAITIPLASFAALMAFAASLSNTAWTRGVHGGNAYSCMSEYFVDSWEAILIAWTSLLQQTPIPIEGPVTALFMTTAVHALEDVIAGKQPMMRPFVKPVRLPSRFGYVQLSRFLDSLEQRIRLDREKGRIYADQNRSDATIAIDRYLDAQGYCIDDSLHRDTPLEHKRIGDLWKRLSGPSDLLLSIFSDNADSCVCASLLPHVASPELTPVEELLESLGSRHATPRDDHPENT</sequence>
<organism evidence="1 2">
    <name type="scientific">Hirsutella minnesotensis 3608</name>
    <dbReference type="NCBI Taxonomy" id="1043627"/>
    <lineage>
        <taxon>Eukaryota</taxon>
        <taxon>Fungi</taxon>
        <taxon>Dikarya</taxon>
        <taxon>Ascomycota</taxon>
        <taxon>Pezizomycotina</taxon>
        <taxon>Sordariomycetes</taxon>
        <taxon>Hypocreomycetidae</taxon>
        <taxon>Hypocreales</taxon>
        <taxon>Ophiocordycipitaceae</taxon>
        <taxon>Hirsutella</taxon>
    </lineage>
</organism>
<reference evidence="1 2" key="1">
    <citation type="journal article" date="2014" name="Genome Biol. Evol.">
        <title>Comparative genomics and transcriptomics analyses reveal divergent lifestyle features of nematode endoparasitic fungus Hirsutella minnesotensis.</title>
        <authorList>
            <person name="Lai Y."/>
            <person name="Liu K."/>
            <person name="Zhang X."/>
            <person name="Zhang X."/>
            <person name="Li K."/>
            <person name="Wang N."/>
            <person name="Shu C."/>
            <person name="Wu Y."/>
            <person name="Wang C."/>
            <person name="Bushley K.E."/>
            <person name="Xiang M."/>
            <person name="Liu X."/>
        </authorList>
    </citation>
    <scope>NUCLEOTIDE SEQUENCE [LARGE SCALE GENOMIC DNA]</scope>
    <source>
        <strain evidence="1 2">3608</strain>
    </source>
</reference>
<name>A0A0F7ZG91_9HYPO</name>
<proteinExistence type="predicted"/>
<dbReference type="AlphaFoldDB" id="A0A0F7ZG91"/>
<accession>A0A0F7ZG91</accession>
<protein>
    <submittedName>
        <fullName evidence="1">Uncharacterized protein</fullName>
    </submittedName>
</protein>
<evidence type="ECO:0000313" key="1">
    <source>
        <dbReference type="EMBL" id="KJZ70481.1"/>
    </source>
</evidence>
<dbReference type="OrthoDB" id="5242801at2759"/>
<dbReference type="EMBL" id="KQ030622">
    <property type="protein sequence ID" value="KJZ70481.1"/>
    <property type="molecule type" value="Genomic_DNA"/>
</dbReference>